<proteinExistence type="predicted"/>
<dbReference type="PATRIC" id="fig|452652.3.peg.1340"/>
<dbReference type="GO" id="GO:0000166">
    <property type="term" value="F:nucleotide binding"/>
    <property type="evidence" value="ECO:0007669"/>
    <property type="project" value="InterPro"/>
</dbReference>
<organism evidence="4 5">
    <name type="scientific">Kitasatospora setae (strain ATCC 33774 / DSM 43861 / JCM 3304 / KCC A-0304 / NBRC 14216 / KM-6054)</name>
    <name type="common">Streptomyces setae</name>
    <dbReference type="NCBI Taxonomy" id="452652"/>
    <lineage>
        <taxon>Bacteria</taxon>
        <taxon>Bacillati</taxon>
        <taxon>Actinomycetota</taxon>
        <taxon>Actinomycetes</taxon>
        <taxon>Kitasatosporales</taxon>
        <taxon>Streptomycetaceae</taxon>
        <taxon>Kitasatospora</taxon>
    </lineage>
</organism>
<dbReference type="RefSeq" id="WP_014134492.1">
    <property type="nucleotide sequence ID" value="NC_016109.1"/>
</dbReference>
<evidence type="ECO:0000259" key="3">
    <source>
        <dbReference type="Pfam" id="PF22685"/>
    </source>
</evidence>
<evidence type="ECO:0000256" key="1">
    <source>
        <dbReference type="ARBA" id="ARBA00023002"/>
    </source>
</evidence>
<dbReference type="KEGG" id="ksk:KSE_13450"/>
<dbReference type="SUPFAM" id="SSF51735">
    <property type="entry name" value="NAD(P)-binding Rossmann-fold domains"/>
    <property type="match status" value="1"/>
</dbReference>
<keyword evidence="1" id="KW-0560">Oxidoreductase</keyword>
<evidence type="ECO:0000259" key="2">
    <source>
        <dbReference type="Pfam" id="PF01408"/>
    </source>
</evidence>
<dbReference type="InterPro" id="IPR000683">
    <property type="entry name" value="Gfo/Idh/MocA-like_OxRdtase_N"/>
</dbReference>
<sequence length="360" mass="36126">MIRVGIVGASGWAASSHLPALAGLDGFAVTAVATTRQDSADRVAAAHGVPLALTDAAALAARPEVDLVVVSVRAAGHAAVIRAALAAGKHVLSEWPLGVDAAEAGQLAREAAAAGVAHAVNLQGVHSPDVRYVADLLAGGRIGRLQAAVLVAAGDPLGGPRIAPELAWSTDPAGGTTLLSIMAGHFLAVLLRITGPLAEATARIPHAHDRVEVAGTGRTVPGGGAPSQVLLLGTLANGAAASVTVHGGSGSPDGFLLRLVGTDGTLTATAPRPGSYPHWSDWEVRIDGEPAPVPPHYRAGVPFGPDSGPVANVAAGYRAFADALDHGRTPAPDFHAAAAHHRLLATLERSAATGTSRRID</sequence>
<dbReference type="InterPro" id="IPR036291">
    <property type="entry name" value="NAD(P)-bd_dom_sf"/>
</dbReference>
<dbReference type="Gene3D" id="3.40.50.720">
    <property type="entry name" value="NAD(P)-binding Rossmann-like Domain"/>
    <property type="match status" value="1"/>
</dbReference>
<dbReference type="STRING" id="452652.KSE_13450"/>
<accession>E4N7J3</accession>
<dbReference type="SUPFAM" id="SSF55347">
    <property type="entry name" value="Glyceraldehyde-3-phosphate dehydrogenase-like, C-terminal domain"/>
    <property type="match status" value="1"/>
</dbReference>
<name>E4N7J3_KITSK</name>
<evidence type="ECO:0000313" key="5">
    <source>
        <dbReference type="Proteomes" id="UP000007076"/>
    </source>
</evidence>
<reference evidence="4 5" key="1">
    <citation type="journal article" date="2010" name="DNA Res.">
        <title>Genome sequence of Kitasatospora setae NBRC 14216T: an evolutionary snapshot of the family Streptomycetaceae.</title>
        <authorList>
            <person name="Ichikawa N."/>
            <person name="Oguchi A."/>
            <person name="Ikeda H."/>
            <person name="Ishikawa J."/>
            <person name="Kitani S."/>
            <person name="Watanabe Y."/>
            <person name="Nakamura S."/>
            <person name="Katano Y."/>
            <person name="Kishi E."/>
            <person name="Sasagawa M."/>
            <person name="Ankai A."/>
            <person name="Fukui S."/>
            <person name="Hashimoto Y."/>
            <person name="Kamata S."/>
            <person name="Otoguro M."/>
            <person name="Tanikawa S."/>
            <person name="Nihira T."/>
            <person name="Horinouchi S."/>
            <person name="Ohnishi Y."/>
            <person name="Hayakawa M."/>
            <person name="Kuzuyama T."/>
            <person name="Arisawa A."/>
            <person name="Nomoto F."/>
            <person name="Miura H."/>
            <person name="Takahashi Y."/>
            <person name="Fujita N."/>
        </authorList>
    </citation>
    <scope>NUCLEOTIDE SEQUENCE [LARGE SCALE GENOMIC DNA]</scope>
    <source>
        <strain evidence="5">ATCC 33774 / DSM 43861 / JCM 3304 / KCC A-0304 / NBRC 14216 / KM-6054</strain>
    </source>
</reference>
<gene>
    <name evidence="4" type="ordered locus">KSE_13450</name>
</gene>
<dbReference type="GO" id="GO:0016491">
    <property type="term" value="F:oxidoreductase activity"/>
    <property type="evidence" value="ECO:0007669"/>
    <property type="project" value="UniProtKB-KW"/>
</dbReference>
<dbReference type="Pfam" id="PF01408">
    <property type="entry name" value="GFO_IDH_MocA"/>
    <property type="match status" value="1"/>
</dbReference>
<dbReference type="Pfam" id="PF22685">
    <property type="entry name" value="Gal80p_C-like"/>
    <property type="match status" value="1"/>
</dbReference>
<dbReference type="HOGENOM" id="CLU_023194_25_0_11"/>
<dbReference type="InterPro" id="IPR050463">
    <property type="entry name" value="Gfo/Idh/MocA_oxidrdct_glycsds"/>
</dbReference>
<protein>
    <submittedName>
        <fullName evidence="4">Uncharacterized protein</fullName>
    </submittedName>
</protein>
<dbReference type="PANTHER" id="PTHR43818:SF11">
    <property type="entry name" value="BCDNA.GH03377"/>
    <property type="match status" value="1"/>
</dbReference>
<dbReference type="InterPro" id="IPR055080">
    <property type="entry name" value="Gal80p-like_C"/>
</dbReference>
<dbReference type="Gene3D" id="3.30.360.10">
    <property type="entry name" value="Dihydrodipicolinate Reductase, domain 2"/>
    <property type="match status" value="1"/>
</dbReference>
<dbReference type="Proteomes" id="UP000007076">
    <property type="component" value="Chromosome"/>
</dbReference>
<dbReference type="PANTHER" id="PTHR43818">
    <property type="entry name" value="BCDNA.GH03377"/>
    <property type="match status" value="1"/>
</dbReference>
<evidence type="ECO:0000313" key="4">
    <source>
        <dbReference type="EMBL" id="BAJ27174.1"/>
    </source>
</evidence>
<keyword evidence="5" id="KW-1185">Reference proteome</keyword>
<dbReference type="EMBL" id="AP010968">
    <property type="protein sequence ID" value="BAJ27174.1"/>
    <property type="molecule type" value="Genomic_DNA"/>
</dbReference>
<feature type="domain" description="Gfo/Idh/MocA-like oxidoreductase N-terminal" evidence="2">
    <location>
        <begin position="2"/>
        <end position="121"/>
    </location>
</feature>
<feature type="domain" description="Gal80p-like C-terminal" evidence="3">
    <location>
        <begin position="128"/>
        <end position="267"/>
    </location>
</feature>
<dbReference type="eggNOG" id="COG0673">
    <property type="taxonomic scope" value="Bacteria"/>
</dbReference>
<dbReference type="AlphaFoldDB" id="E4N7J3"/>